<evidence type="ECO:0000256" key="6">
    <source>
        <dbReference type="ARBA" id="ARBA00023146"/>
    </source>
</evidence>
<feature type="domain" description="Aminoacyl-transfer RNA synthetases class-II family profile" evidence="8">
    <location>
        <begin position="141"/>
        <end position="547"/>
    </location>
</feature>
<evidence type="ECO:0000256" key="2">
    <source>
        <dbReference type="ARBA" id="ARBA00022598"/>
    </source>
</evidence>
<dbReference type="EMBL" id="PXYW01000013">
    <property type="protein sequence ID" value="PSR34046.1"/>
    <property type="molecule type" value="Genomic_DNA"/>
</dbReference>
<feature type="binding site" evidence="7">
    <location>
        <position position="174"/>
    </location>
    <ligand>
        <name>L-aspartate</name>
        <dbReference type="ChEBI" id="CHEBI:29991"/>
    </ligand>
</feature>
<dbReference type="Gene3D" id="3.30.930.10">
    <property type="entry name" value="Bira Bifunctional Protein, Domain 2"/>
    <property type="match status" value="1"/>
</dbReference>
<feature type="binding site" evidence="7">
    <location>
        <position position="440"/>
    </location>
    <ligand>
        <name>L-aspartate</name>
        <dbReference type="ChEBI" id="CHEBI:29991"/>
    </ligand>
</feature>
<dbReference type="GO" id="GO:0140096">
    <property type="term" value="F:catalytic activity, acting on a protein"/>
    <property type="evidence" value="ECO:0007669"/>
    <property type="project" value="UniProtKB-ARBA"/>
</dbReference>
<feature type="region of interest" description="Aspartate" evidence="7">
    <location>
        <begin position="198"/>
        <end position="201"/>
    </location>
</feature>
<dbReference type="InterPro" id="IPR006195">
    <property type="entry name" value="aa-tRNA-synth_II"/>
</dbReference>
<dbReference type="GO" id="GO:0003676">
    <property type="term" value="F:nucleic acid binding"/>
    <property type="evidence" value="ECO:0007669"/>
    <property type="project" value="InterPro"/>
</dbReference>
<dbReference type="Gene3D" id="2.40.50.140">
    <property type="entry name" value="Nucleic acid-binding proteins"/>
    <property type="match status" value="1"/>
</dbReference>
<dbReference type="SUPFAM" id="SSF50249">
    <property type="entry name" value="Nucleic acid-binding proteins"/>
    <property type="match status" value="1"/>
</dbReference>
<dbReference type="InterPro" id="IPR002312">
    <property type="entry name" value="Asp/Asn-tRNA-synth_IIb"/>
</dbReference>
<dbReference type="InterPro" id="IPR047090">
    <property type="entry name" value="AspRS_core"/>
</dbReference>
<dbReference type="AlphaFoldDB" id="A0A2T2XHU9"/>
<dbReference type="Proteomes" id="UP000242972">
    <property type="component" value="Unassembled WGS sequence"/>
</dbReference>
<dbReference type="GO" id="GO:0005524">
    <property type="term" value="F:ATP binding"/>
    <property type="evidence" value="ECO:0007669"/>
    <property type="project" value="UniProtKB-UniRule"/>
</dbReference>
<gene>
    <name evidence="7" type="primary">aspS</name>
    <name evidence="9" type="ORF">C7B46_07225</name>
</gene>
<organism evidence="9 10">
    <name type="scientific">Sulfobacillus benefaciens</name>
    <dbReference type="NCBI Taxonomy" id="453960"/>
    <lineage>
        <taxon>Bacteria</taxon>
        <taxon>Bacillati</taxon>
        <taxon>Bacillota</taxon>
        <taxon>Clostridia</taxon>
        <taxon>Eubacteriales</taxon>
        <taxon>Clostridiales Family XVII. Incertae Sedis</taxon>
        <taxon>Sulfobacillus</taxon>
    </lineage>
</organism>
<dbReference type="CDD" id="cd04317">
    <property type="entry name" value="EcAspRS_like_N"/>
    <property type="match status" value="1"/>
</dbReference>
<comment type="catalytic activity">
    <reaction evidence="7">
        <text>tRNA(Asx) + L-aspartate + ATP = L-aspartyl-tRNA(Asx) + AMP + diphosphate</text>
        <dbReference type="Rhea" id="RHEA:18349"/>
        <dbReference type="Rhea" id="RHEA-COMP:9710"/>
        <dbReference type="Rhea" id="RHEA-COMP:9711"/>
        <dbReference type="ChEBI" id="CHEBI:29991"/>
        <dbReference type="ChEBI" id="CHEBI:30616"/>
        <dbReference type="ChEBI" id="CHEBI:33019"/>
        <dbReference type="ChEBI" id="CHEBI:78442"/>
        <dbReference type="ChEBI" id="CHEBI:78516"/>
        <dbReference type="ChEBI" id="CHEBI:456215"/>
        <dbReference type="EC" id="6.1.1.23"/>
    </reaction>
</comment>
<feature type="binding site" evidence="7">
    <location>
        <position position="474"/>
    </location>
    <ligand>
        <name>ATP</name>
        <dbReference type="ChEBI" id="CHEBI:30616"/>
    </ligand>
</feature>
<dbReference type="Pfam" id="PF00152">
    <property type="entry name" value="tRNA-synt_2"/>
    <property type="match status" value="1"/>
</dbReference>
<dbReference type="NCBIfam" id="TIGR00459">
    <property type="entry name" value="aspS_bact"/>
    <property type="match status" value="1"/>
</dbReference>
<name>A0A2T2XHU9_9FIRM</name>
<reference evidence="9 10" key="1">
    <citation type="journal article" date="2014" name="BMC Genomics">
        <title>Comparison of environmental and isolate Sulfobacillus genomes reveals diverse carbon, sulfur, nitrogen, and hydrogen metabolisms.</title>
        <authorList>
            <person name="Justice N.B."/>
            <person name="Norman A."/>
            <person name="Brown C.T."/>
            <person name="Singh A."/>
            <person name="Thomas B.C."/>
            <person name="Banfield J.F."/>
        </authorList>
    </citation>
    <scope>NUCLEOTIDE SEQUENCE [LARGE SCALE GENOMIC DNA]</scope>
    <source>
        <strain evidence="9">AMDSBA4</strain>
    </source>
</reference>
<evidence type="ECO:0000256" key="1">
    <source>
        <dbReference type="ARBA" id="ARBA00006303"/>
    </source>
</evidence>
<dbReference type="InterPro" id="IPR004115">
    <property type="entry name" value="GAD-like_sf"/>
</dbReference>
<keyword evidence="7" id="KW-0963">Cytoplasm</keyword>
<dbReference type="HAMAP" id="MF_00044">
    <property type="entry name" value="Asp_tRNA_synth_type1"/>
    <property type="match status" value="1"/>
</dbReference>
<feature type="binding site" evidence="7">
    <location>
        <begin position="220"/>
        <end position="222"/>
    </location>
    <ligand>
        <name>ATP</name>
        <dbReference type="ChEBI" id="CHEBI:30616"/>
    </ligand>
</feature>
<feature type="binding site" evidence="7">
    <location>
        <begin position="526"/>
        <end position="529"/>
    </location>
    <ligand>
        <name>ATP</name>
        <dbReference type="ChEBI" id="CHEBI:30616"/>
    </ligand>
</feature>
<feature type="binding site" evidence="7">
    <location>
        <position position="229"/>
    </location>
    <ligand>
        <name>ATP</name>
        <dbReference type="ChEBI" id="CHEBI:30616"/>
    </ligand>
</feature>
<keyword evidence="6 7" id="KW-0030">Aminoacyl-tRNA synthetase</keyword>
<dbReference type="GO" id="GO:0050560">
    <property type="term" value="F:aspartate-tRNA(Asn) ligase activity"/>
    <property type="evidence" value="ECO:0007669"/>
    <property type="project" value="UniProtKB-EC"/>
</dbReference>
<dbReference type="Pfam" id="PF01336">
    <property type="entry name" value="tRNA_anti-codon"/>
    <property type="match status" value="1"/>
</dbReference>
<keyword evidence="3 7" id="KW-0547">Nucleotide-binding</keyword>
<protein>
    <recommendedName>
        <fullName evidence="7">Aspartate--tRNA(Asp/Asn) ligase</fullName>
        <ecNumber evidence="7">6.1.1.23</ecNumber>
    </recommendedName>
    <alternativeName>
        <fullName evidence="7">Aspartyl-tRNA synthetase</fullName>
        <shortName evidence="7">AspRS</shortName>
    </alternativeName>
    <alternativeName>
        <fullName evidence="7">Non-discriminating aspartyl-tRNA synthetase</fullName>
        <shortName evidence="7">ND-AspRS</shortName>
    </alternativeName>
</protein>
<keyword evidence="5 7" id="KW-0648">Protein biosynthesis</keyword>
<dbReference type="Pfam" id="PF02938">
    <property type="entry name" value="GAD"/>
    <property type="match status" value="1"/>
</dbReference>
<dbReference type="InterPro" id="IPR004365">
    <property type="entry name" value="NA-bd_OB_tRNA"/>
</dbReference>
<evidence type="ECO:0000256" key="3">
    <source>
        <dbReference type="ARBA" id="ARBA00022741"/>
    </source>
</evidence>
<dbReference type="InterPro" id="IPR012340">
    <property type="entry name" value="NA-bd_OB-fold"/>
</dbReference>
<dbReference type="InterPro" id="IPR047089">
    <property type="entry name" value="Asp-tRNA-ligase_1_N"/>
</dbReference>
<keyword evidence="2 7" id="KW-0436">Ligase</keyword>
<comment type="similarity">
    <text evidence="1 7">Belongs to the class-II aminoacyl-tRNA synthetase family. Type 1 subfamily.</text>
</comment>
<dbReference type="NCBIfam" id="NF001750">
    <property type="entry name" value="PRK00476.1"/>
    <property type="match status" value="1"/>
</dbReference>
<dbReference type="PROSITE" id="PS50862">
    <property type="entry name" value="AA_TRNA_LIGASE_II"/>
    <property type="match status" value="1"/>
</dbReference>
<evidence type="ECO:0000259" key="8">
    <source>
        <dbReference type="PROSITE" id="PS50862"/>
    </source>
</evidence>
<dbReference type="PRINTS" id="PR01042">
    <property type="entry name" value="TRNASYNTHASP"/>
</dbReference>
<dbReference type="PANTHER" id="PTHR22594:SF5">
    <property type="entry name" value="ASPARTATE--TRNA LIGASE, MITOCHONDRIAL"/>
    <property type="match status" value="1"/>
</dbReference>
<proteinExistence type="inferred from homology"/>
<evidence type="ECO:0000256" key="4">
    <source>
        <dbReference type="ARBA" id="ARBA00022840"/>
    </source>
</evidence>
<feature type="site" description="Important for tRNA non-discrimination" evidence="7">
    <location>
        <position position="32"/>
    </location>
</feature>
<evidence type="ECO:0000313" key="10">
    <source>
        <dbReference type="Proteomes" id="UP000242972"/>
    </source>
</evidence>
<dbReference type="GO" id="GO:0004815">
    <property type="term" value="F:aspartate-tRNA ligase activity"/>
    <property type="evidence" value="ECO:0007669"/>
    <property type="project" value="UniProtKB-UniRule"/>
</dbReference>
<dbReference type="SUPFAM" id="SSF55261">
    <property type="entry name" value="GAD domain-like"/>
    <property type="match status" value="1"/>
</dbReference>
<dbReference type="CDD" id="cd00777">
    <property type="entry name" value="AspRS_core"/>
    <property type="match status" value="1"/>
</dbReference>
<evidence type="ECO:0000256" key="5">
    <source>
        <dbReference type="ARBA" id="ARBA00022917"/>
    </source>
</evidence>
<dbReference type="InterPro" id="IPR045864">
    <property type="entry name" value="aa-tRNA-synth_II/BPL/LPL"/>
</dbReference>
<dbReference type="GO" id="GO:0006422">
    <property type="term" value="P:aspartyl-tRNA aminoacylation"/>
    <property type="evidence" value="ECO:0007669"/>
    <property type="project" value="UniProtKB-UniRule"/>
</dbReference>
<sequence>MSFRTVWANQLDLSLAGSEVTIAGWVQRRRDHGGLIFVDIRDRSGIVQVVAEPQSAVFPLLDGLRAEYVVSITGVVQKRPEGMVNREIASGDVEIVPTQVRVLSQSKTPPFMPQEAESVDELVRLKYRYVDLRRPSLFNNFRLRDKVLYSLRTFFHEQGFLEVETPALARSTPEGARDFLVPSRVQPGAFYALPQSPQIFKQLLMVAGFERYYQIAKVFRDEDLRADRQPEFTQIDVEMSFLEREDILSLMEMMMKRVFADGLGVMLEDFPRMSWEQALRLYGSDKPDLRAGEPLVDLTETARQLDWDVLAKAPHVVGAVCRQYQPSRKQLDQWNQFAKDHGASGLIWLILNEDGIRTSASKWLSPDDLSRFADTAGMRPGDTLFLVAGAKPLAFVVAGQLRLEFARQENRMESGWKFLWVTEFPLFEWSEDENRLVSAHHPFTMPMAEDIHLLTTNPLAVRSEAYDVVLNGIELASGSLRIYQPEVQEKIFSVLGLSHEEINEKFGFLIQAFQYGAPPHGGIAFGLDRLIMLMAGAKSLRDVIAFPKTARGTDPLMEAPAPVDSRQLDELGIQIKPQS</sequence>
<evidence type="ECO:0000313" key="9">
    <source>
        <dbReference type="EMBL" id="PSR34046.1"/>
    </source>
</evidence>
<keyword evidence="4 7" id="KW-0067">ATP-binding</keyword>
<dbReference type="InterPro" id="IPR004524">
    <property type="entry name" value="Asp-tRNA-ligase_1"/>
</dbReference>
<comment type="subunit">
    <text evidence="7">Homodimer.</text>
</comment>
<dbReference type="InterPro" id="IPR029351">
    <property type="entry name" value="GAD_dom"/>
</dbReference>
<feature type="site" description="Important for tRNA non-discrimination" evidence="7">
    <location>
        <position position="82"/>
    </location>
</feature>
<feature type="binding site" evidence="7">
    <location>
        <position position="220"/>
    </location>
    <ligand>
        <name>L-aspartate</name>
        <dbReference type="ChEBI" id="CHEBI:29991"/>
    </ligand>
</feature>
<feature type="binding site" evidence="7">
    <location>
        <position position="481"/>
    </location>
    <ligand>
        <name>L-aspartate</name>
        <dbReference type="ChEBI" id="CHEBI:29991"/>
    </ligand>
</feature>
<comment type="subcellular location">
    <subcellularLocation>
        <location evidence="7">Cytoplasm</location>
    </subcellularLocation>
</comment>
<evidence type="ECO:0000256" key="7">
    <source>
        <dbReference type="HAMAP-Rule" id="MF_00044"/>
    </source>
</evidence>
<dbReference type="GO" id="GO:0005737">
    <property type="term" value="C:cytoplasm"/>
    <property type="evidence" value="ECO:0007669"/>
    <property type="project" value="UniProtKB-SubCell"/>
</dbReference>
<comment type="caution">
    <text evidence="9">The sequence shown here is derived from an EMBL/GenBank/DDBJ whole genome shotgun (WGS) entry which is preliminary data.</text>
</comment>
<comment type="function">
    <text evidence="7">Aspartyl-tRNA synthetase with relaxed tRNA specificity since it is able to aspartylate not only its cognate tRNA(Asp) but also tRNA(Asn). Reaction proceeds in two steps: L-aspartate is first activated by ATP to form Asp-AMP and then transferred to the acceptor end of tRNA(Asp/Asn).</text>
</comment>
<dbReference type="GO" id="GO:0016740">
    <property type="term" value="F:transferase activity"/>
    <property type="evidence" value="ECO:0007669"/>
    <property type="project" value="UniProtKB-ARBA"/>
</dbReference>
<dbReference type="EC" id="6.1.1.23" evidence="7"/>
<dbReference type="PANTHER" id="PTHR22594">
    <property type="entry name" value="ASPARTYL/LYSYL-TRNA SYNTHETASE"/>
    <property type="match status" value="1"/>
</dbReference>
<accession>A0A2T2XHU9</accession>
<dbReference type="Gene3D" id="3.30.1360.30">
    <property type="entry name" value="GAD-like domain"/>
    <property type="match status" value="1"/>
</dbReference>
<dbReference type="InterPro" id="IPR004364">
    <property type="entry name" value="Aa-tRNA-synt_II"/>
</dbReference>
<dbReference type="SUPFAM" id="SSF55681">
    <property type="entry name" value="Class II aaRS and biotin synthetases"/>
    <property type="match status" value="1"/>
</dbReference>